<dbReference type="PROSITE" id="PS00455">
    <property type="entry name" value="AMP_BINDING"/>
    <property type="match status" value="1"/>
</dbReference>
<dbReference type="InterPro" id="IPR029058">
    <property type="entry name" value="AB_hydrolase_fold"/>
</dbReference>
<dbReference type="SMART" id="SM00823">
    <property type="entry name" value="PKS_PP"/>
    <property type="match status" value="1"/>
</dbReference>
<name>A0A928VMZ8_9CYAN</name>
<dbReference type="AlphaFoldDB" id="A0A928VMZ8"/>
<evidence type="ECO:0000256" key="1">
    <source>
        <dbReference type="ARBA" id="ARBA00001957"/>
    </source>
</evidence>
<dbReference type="Gene3D" id="3.30.300.30">
    <property type="match status" value="1"/>
</dbReference>
<dbReference type="InterPro" id="IPR025110">
    <property type="entry name" value="AMP-bd_C"/>
</dbReference>
<dbReference type="GO" id="GO:0031177">
    <property type="term" value="F:phosphopantetheine binding"/>
    <property type="evidence" value="ECO:0007669"/>
    <property type="project" value="InterPro"/>
</dbReference>
<dbReference type="InterPro" id="IPR020845">
    <property type="entry name" value="AMP-binding_CS"/>
</dbReference>
<evidence type="ECO:0000259" key="5">
    <source>
        <dbReference type="PROSITE" id="PS50075"/>
    </source>
</evidence>
<comment type="caution">
    <text evidence="6">The sequence shown here is derived from an EMBL/GenBank/DDBJ whole genome shotgun (WGS) entry which is preliminary data.</text>
</comment>
<dbReference type="InterPro" id="IPR045851">
    <property type="entry name" value="AMP-bd_C_sf"/>
</dbReference>
<evidence type="ECO:0000256" key="3">
    <source>
        <dbReference type="ARBA" id="ARBA00022450"/>
    </source>
</evidence>
<keyword evidence="4" id="KW-0597">Phosphoprotein</keyword>
<dbReference type="Pfam" id="PF00550">
    <property type="entry name" value="PP-binding"/>
    <property type="match status" value="1"/>
</dbReference>
<dbReference type="EMBL" id="JADEXQ010000041">
    <property type="protein sequence ID" value="MBE9030668.1"/>
    <property type="molecule type" value="Genomic_DNA"/>
</dbReference>
<dbReference type="SUPFAM" id="SSF47336">
    <property type="entry name" value="ACP-like"/>
    <property type="match status" value="1"/>
</dbReference>
<dbReference type="FunFam" id="3.30.300.30:FF:000010">
    <property type="entry name" value="Enterobactin synthetase component F"/>
    <property type="match status" value="1"/>
</dbReference>
<evidence type="ECO:0000313" key="6">
    <source>
        <dbReference type="EMBL" id="MBE9030668.1"/>
    </source>
</evidence>
<dbReference type="PROSITE" id="PS00012">
    <property type="entry name" value="PHOSPHOPANTETHEINE"/>
    <property type="match status" value="1"/>
</dbReference>
<dbReference type="Gene3D" id="3.40.50.1820">
    <property type="entry name" value="alpha/beta hydrolase"/>
    <property type="match status" value="1"/>
</dbReference>
<organism evidence="6 7">
    <name type="scientific">Romeriopsis navalis LEGE 11480</name>
    <dbReference type="NCBI Taxonomy" id="2777977"/>
    <lineage>
        <taxon>Bacteria</taxon>
        <taxon>Bacillati</taxon>
        <taxon>Cyanobacteriota</taxon>
        <taxon>Cyanophyceae</taxon>
        <taxon>Leptolyngbyales</taxon>
        <taxon>Leptolyngbyaceae</taxon>
        <taxon>Romeriopsis</taxon>
        <taxon>Romeriopsis navalis</taxon>
    </lineage>
</organism>
<evidence type="ECO:0000313" key="7">
    <source>
        <dbReference type="Proteomes" id="UP000625316"/>
    </source>
</evidence>
<accession>A0A928VMZ8</accession>
<dbReference type="InterPro" id="IPR009081">
    <property type="entry name" value="PP-bd_ACP"/>
</dbReference>
<dbReference type="InterPro" id="IPR000873">
    <property type="entry name" value="AMP-dep_synth/lig_dom"/>
</dbReference>
<dbReference type="FunFam" id="1.10.1200.10:FF:000005">
    <property type="entry name" value="Nonribosomal peptide synthetase 1"/>
    <property type="match status" value="1"/>
</dbReference>
<dbReference type="InterPro" id="IPR006162">
    <property type="entry name" value="Ppantetheine_attach_site"/>
</dbReference>
<evidence type="ECO:0000256" key="2">
    <source>
        <dbReference type="ARBA" id="ARBA00006432"/>
    </source>
</evidence>
<dbReference type="RefSeq" id="WP_264325498.1">
    <property type="nucleotide sequence ID" value="NZ_JADEXQ010000041.1"/>
</dbReference>
<keyword evidence="3" id="KW-0596">Phosphopantetheine</keyword>
<comment type="cofactor">
    <cofactor evidence="1">
        <name>pantetheine 4'-phosphate</name>
        <dbReference type="ChEBI" id="CHEBI:47942"/>
    </cofactor>
</comment>
<dbReference type="GO" id="GO:0044550">
    <property type="term" value="P:secondary metabolite biosynthetic process"/>
    <property type="evidence" value="ECO:0007669"/>
    <property type="project" value="UniProtKB-ARBA"/>
</dbReference>
<dbReference type="SUPFAM" id="SSF56801">
    <property type="entry name" value="Acetyl-CoA synthetase-like"/>
    <property type="match status" value="1"/>
</dbReference>
<feature type="domain" description="Carrier" evidence="5">
    <location>
        <begin position="535"/>
        <end position="610"/>
    </location>
</feature>
<dbReference type="Proteomes" id="UP000625316">
    <property type="component" value="Unassembled WGS sequence"/>
</dbReference>
<dbReference type="PROSITE" id="PS50075">
    <property type="entry name" value="CARRIER"/>
    <property type="match status" value="1"/>
</dbReference>
<sequence length="646" mass="72712">MDMHSIESCTDQYVGFQRSEIEQSISARFDRIAQRFGQRIALTSQGNCITYNTVNQIANRLARSLQQRATTDQTPVVVLLNHDAPLLIAILGILKAGKAYVVLEPSLPTGRFNRILADLQPRLIITNHQHWDLAVNVSSRDCQIINLEALNETIDSRNLNLAIAPEALAAVFYTSGSTGQPKGVKRSHQGVLHRVWLETNDYQIQAGDKIALLYSCGFGTSVSDIFNALLNGATLCLYDFKTGGIANLTTWLQQEAISMFHLPVAVFQQWLDTMANSSPKQFPHLRQVNPSGRLYRRDVERFWKYFAAPCVLVQRFSSTETTMATRLLISPQTELPDPIVPVGYPVLDKEILLLDEHRQPVTHNGPGEIAVRSRYLSPGYWRDLALTRQKFLPDPEDAQSQIYCTGDLGQWRSDGCLQYLGRKDFMLKIRGYRVEPSEIETALFECDIVQQAVVIADTENAQDPRLIAYVVPTVPQPQLSNQLYHDLQDKLPDYMMPAAFVPMEALPLTPNGKIDRRALPAVNWSQRDRAVDCVAPRTPMETQLSQIWCTLLKLEEVSINDNFFMLGGHSLLATQMISMIRQEFQVELPLSKIFAAPTIAALTIEITLLIGVQDASQIKHTDYEQMMTLLDSLEELADDEVSQQLK</sequence>
<keyword evidence="7" id="KW-1185">Reference proteome</keyword>
<dbReference type="PANTHER" id="PTHR44845">
    <property type="entry name" value="CARRIER DOMAIN-CONTAINING PROTEIN"/>
    <property type="match status" value="1"/>
</dbReference>
<proteinExistence type="inferred from homology"/>
<dbReference type="PANTHER" id="PTHR44845:SF6">
    <property type="entry name" value="BETA-ALANINE-ACTIVATING ENZYME"/>
    <property type="match status" value="1"/>
</dbReference>
<dbReference type="Pfam" id="PF13193">
    <property type="entry name" value="AMP-binding_C"/>
    <property type="match status" value="1"/>
</dbReference>
<dbReference type="InterPro" id="IPR020806">
    <property type="entry name" value="PKS_PP-bd"/>
</dbReference>
<gene>
    <name evidence="6" type="ORF">IQ266_13090</name>
</gene>
<protein>
    <submittedName>
        <fullName evidence="6">AMP-binding protein</fullName>
    </submittedName>
</protein>
<evidence type="ECO:0000256" key="4">
    <source>
        <dbReference type="ARBA" id="ARBA00022553"/>
    </source>
</evidence>
<dbReference type="InterPro" id="IPR036736">
    <property type="entry name" value="ACP-like_sf"/>
</dbReference>
<dbReference type="InterPro" id="IPR042099">
    <property type="entry name" value="ANL_N_sf"/>
</dbReference>
<dbReference type="Gene3D" id="3.40.50.12780">
    <property type="entry name" value="N-terminal domain of ligase-like"/>
    <property type="match status" value="1"/>
</dbReference>
<reference evidence="6" key="1">
    <citation type="submission" date="2020-10" db="EMBL/GenBank/DDBJ databases">
        <authorList>
            <person name="Castelo-Branco R."/>
            <person name="Eusebio N."/>
            <person name="Adriana R."/>
            <person name="Vieira A."/>
            <person name="Brugerolle De Fraissinette N."/>
            <person name="Rezende De Castro R."/>
            <person name="Schneider M.P."/>
            <person name="Vasconcelos V."/>
            <person name="Leao P.N."/>
        </authorList>
    </citation>
    <scope>NUCLEOTIDE SEQUENCE</scope>
    <source>
        <strain evidence="6">LEGE 11480</strain>
    </source>
</reference>
<comment type="similarity">
    <text evidence="2">Belongs to the ATP-dependent AMP-binding enzyme family.</text>
</comment>
<dbReference type="Pfam" id="PF00501">
    <property type="entry name" value="AMP-binding"/>
    <property type="match status" value="1"/>
</dbReference>
<dbReference type="CDD" id="cd05930">
    <property type="entry name" value="A_NRPS"/>
    <property type="match status" value="1"/>
</dbReference>